<dbReference type="OrthoDB" id="164902at2759"/>
<dbReference type="GO" id="GO:0043138">
    <property type="term" value="F:3'-5' DNA helicase activity"/>
    <property type="evidence" value="ECO:0007669"/>
    <property type="project" value="TreeGrafter"/>
</dbReference>
<organism evidence="8 9">
    <name type="scientific">Coemansia spiralis</name>
    <dbReference type="NCBI Taxonomy" id="417178"/>
    <lineage>
        <taxon>Eukaryota</taxon>
        <taxon>Fungi</taxon>
        <taxon>Fungi incertae sedis</taxon>
        <taxon>Zoopagomycota</taxon>
        <taxon>Kickxellomycotina</taxon>
        <taxon>Kickxellomycetes</taxon>
        <taxon>Kickxellales</taxon>
        <taxon>Kickxellaceae</taxon>
        <taxon>Coemansia</taxon>
    </lineage>
</organism>
<dbReference type="SMART" id="SM00490">
    <property type="entry name" value="HELICc"/>
    <property type="match status" value="1"/>
</dbReference>
<feature type="region of interest" description="Disordered" evidence="6">
    <location>
        <begin position="228"/>
        <end position="354"/>
    </location>
</feature>
<comment type="subunit">
    <text evidence="5">Interacts with the MHF histone-fold complex to form the FANCM-MHF complex.</text>
</comment>
<dbReference type="GO" id="GO:0045003">
    <property type="term" value="P:double-strand break repair via synthesis-dependent strand annealing"/>
    <property type="evidence" value="ECO:0007669"/>
    <property type="project" value="TreeGrafter"/>
</dbReference>
<keyword evidence="1" id="KW-0547">Nucleotide-binding</keyword>
<dbReference type="Pfam" id="PF00271">
    <property type="entry name" value="Helicase_C"/>
    <property type="match status" value="1"/>
</dbReference>
<dbReference type="GO" id="GO:0000400">
    <property type="term" value="F:four-way junction DNA binding"/>
    <property type="evidence" value="ECO:0007669"/>
    <property type="project" value="TreeGrafter"/>
</dbReference>
<keyword evidence="2 8" id="KW-0378">Hydrolase</keyword>
<keyword evidence="9" id="KW-1185">Reference proteome</keyword>
<feature type="compositionally biased region" description="Acidic residues" evidence="6">
    <location>
        <begin position="326"/>
        <end position="335"/>
    </location>
</feature>
<reference evidence="8" key="1">
    <citation type="submission" date="2022-07" db="EMBL/GenBank/DDBJ databases">
        <title>Phylogenomic reconstructions and comparative analyses of Kickxellomycotina fungi.</title>
        <authorList>
            <person name="Reynolds N.K."/>
            <person name="Stajich J.E."/>
            <person name="Barry K."/>
            <person name="Grigoriev I.V."/>
            <person name="Crous P."/>
            <person name="Smith M.E."/>
        </authorList>
    </citation>
    <scope>NUCLEOTIDE SEQUENCE</scope>
    <source>
        <strain evidence="8">CBS 109367</strain>
    </source>
</reference>
<name>A0A9W8L1T7_9FUNG</name>
<dbReference type="EC" id="3.6.4.12" evidence="5"/>
<feature type="compositionally biased region" description="Gly residues" evidence="6">
    <location>
        <begin position="269"/>
        <end position="283"/>
    </location>
</feature>
<gene>
    <name evidence="8" type="primary">MPH1_1</name>
    <name evidence="8" type="ORF">IWW39_006372</name>
</gene>
<feature type="compositionally biased region" description="Low complexity" evidence="6">
    <location>
        <begin position="284"/>
        <end position="323"/>
    </location>
</feature>
<dbReference type="AlphaFoldDB" id="A0A9W8L1T7"/>
<evidence type="ECO:0000256" key="1">
    <source>
        <dbReference type="ARBA" id="ARBA00022741"/>
    </source>
</evidence>
<evidence type="ECO:0000313" key="9">
    <source>
        <dbReference type="Proteomes" id="UP001151516"/>
    </source>
</evidence>
<dbReference type="GO" id="GO:0009378">
    <property type="term" value="F:four-way junction helicase activity"/>
    <property type="evidence" value="ECO:0007669"/>
    <property type="project" value="TreeGrafter"/>
</dbReference>
<sequence length="546" mass="57609">MDRDRYMMRHQGGNDSGMDVGRILSEFTVVITLAHTMQLLSEHGLRPAWTAVRSWSVDVARTKQRLGSASRAKVDCVDSKEWAVLLRDFGALIDALDKPSAALPGDGAPGPSRTATNLASRILAPTSDTPRTDVVSSFFNVSNKSPSAGSAALAGGSKSIVDIAHKGFLGHPKLERMVDIVRSHFDAHGSDSATRIIIFSQYRGSVSEIVGVLDRLRPLARCEPFIGQGKAASSKPSAAPSSSSARGRGGSPAHGSPTRGRGRGASHRGWGGFRDGGGGGGNFRGNSQFRGGRGFRGNSQFRGGGSFSPRGGSASASVSASRGGDVDSDSPDMDSDILRDIEGEDGSAGRGQTQKEQLAVLARFRKGETNIIVATCVGEEGLDIGEVDLIINYDAPSSPIRLLQRIGRTGRARRGKVVVFLAKGTREEESYKKAQREYKSVQARIASGKDLMLRADLSPPMLPPLLTPGAPMRTELHLTKDEIESASLSTDIASGSKGRGAAAGGSRARGGDKKLWTCEGIDAGDMAEFRALSQKYHVSPTLGVAV</sequence>
<comment type="subcellular location">
    <subcellularLocation>
        <location evidence="5">Nucleus</location>
    </subcellularLocation>
</comment>
<evidence type="ECO:0000313" key="8">
    <source>
        <dbReference type="EMBL" id="KAJ2681312.1"/>
    </source>
</evidence>
<evidence type="ECO:0000256" key="2">
    <source>
        <dbReference type="ARBA" id="ARBA00022801"/>
    </source>
</evidence>
<dbReference type="InterPro" id="IPR027417">
    <property type="entry name" value="P-loop_NTPase"/>
</dbReference>
<feature type="region of interest" description="Disordered" evidence="6">
    <location>
        <begin position="487"/>
        <end position="511"/>
    </location>
</feature>
<accession>A0A9W8L1T7</accession>
<dbReference type="PROSITE" id="PS51194">
    <property type="entry name" value="HELICASE_CTER"/>
    <property type="match status" value="1"/>
</dbReference>
<feature type="domain" description="Helicase C-terminal" evidence="7">
    <location>
        <begin position="300"/>
        <end position="457"/>
    </location>
</feature>
<proteinExistence type="inferred from homology"/>
<protein>
    <recommendedName>
        <fullName evidence="5">ATP-dependent DNA helicase</fullName>
        <ecNumber evidence="5">3.6.4.12</ecNumber>
    </recommendedName>
</protein>
<dbReference type="GO" id="GO:0005634">
    <property type="term" value="C:nucleus"/>
    <property type="evidence" value="ECO:0007669"/>
    <property type="project" value="UniProtKB-SubCell"/>
</dbReference>
<dbReference type="EMBL" id="JANBTX010000677">
    <property type="protein sequence ID" value="KAJ2681312.1"/>
    <property type="molecule type" value="Genomic_DNA"/>
</dbReference>
<dbReference type="SUPFAM" id="SSF52540">
    <property type="entry name" value="P-loop containing nucleoside triphosphate hydrolases"/>
    <property type="match status" value="1"/>
</dbReference>
<keyword evidence="4" id="KW-0067">ATP-binding</keyword>
<keyword evidence="3 8" id="KW-0347">Helicase</keyword>
<comment type="similarity">
    <text evidence="5">Belongs to the DEAD box helicase family. DEAH subfamily. FANCM sub-subfamily.</text>
</comment>
<comment type="caution">
    <text evidence="8">The sequence shown here is derived from an EMBL/GenBank/DDBJ whole genome shotgun (WGS) entry which is preliminary data.</text>
</comment>
<comment type="catalytic activity">
    <reaction evidence="5">
        <text>ATP + H2O = ADP + phosphate + H(+)</text>
        <dbReference type="Rhea" id="RHEA:13065"/>
        <dbReference type="ChEBI" id="CHEBI:15377"/>
        <dbReference type="ChEBI" id="CHEBI:15378"/>
        <dbReference type="ChEBI" id="CHEBI:30616"/>
        <dbReference type="ChEBI" id="CHEBI:43474"/>
        <dbReference type="ChEBI" id="CHEBI:456216"/>
        <dbReference type="EC" id="3.6.4.12"/>
    </reaction>
</comment>
<evidence type="ECO:0000256" key="3">
    <source>
        <dbReference type="ARBA" id="ARBA00022806"/>
    </source>
</evidence>
<dbReference type="GO" id="GO:0005524">
    <property type="term" value="F:ATP binding"/>
    <property type="evidence" value="ECO:0007669"/>
    <property type="project" value="UniProtKB-UniRule"/>
</dbReference>
<evidence type="ECO:0000256" key="5">
    <source>
        <dbReference type="RuleBase" id="RU367027"/>
    </source>
</evidence>
<dbReference type="PANTHER" id="PTHR14025">
    <property type="entry name" value="FANCONI ANEMIA GROUP M FANCM FAMILY MEMBER"/>
    <property type="match status" value="1"/>
</dbReference>
<feature type="non-terminal residue" evidence="8">
    <location>
        <position position="546"/>
    </location>
</feature>
<evidence type="ECO:0000256" key="4">
    <source>
        <dbReference type="ARBA" id="ARBA00022840"/>
    </source>
</evidence>
<dbReference type="PANTHER" id="PTHR14025:SF20">
    <property type="entry name" value="FANCONI ANEMIA GROUP M PROTEIN"/>
    <property type="match status" value="1"/>
</dbReference>
<dbReference type="Gene3D" id="3.40.50.300">
    <property type="entry name" value="P-loop containing nucleotide triphosphate hydrolases"/>
    <property type="match status" value="2"/>
</dbReference>
<dbReference type="GO" id="GO:0016787">
    <property type="term" value="F:hydrolase activity"/>
    <property type="evidence" value="ECO:0007669"/>
    <property type="project" value="UniProtKB-KW"/>
</dbReference>
<comment type="function">
    <text evidence="5">ATP-dependent DNA helicase involved in DNA damage repair by homologous recombination and in genome maintenance. Capable of unwinding D-loops. Plays a role in limiting crossover recombinants during mitotic DNA double-strand break (DSB) repair. Component of a FANCM-MHF complex which promotes gene conversion at blocked replication forks, probably by reversal of the stalled fork.</text>
</comment>
<evidence type="ECO:0000256" key="6">
    <source>
        <dbReference type="SAM" id="MobiDB-lite"/>
    </source>
</evidence>
<feature type="compositionally biased region" description="Low complexity" evidence="6">
    <location>
        <begin position="229"/>
        <end position="246"/>
    </location>
</feature>
<evidence type="ECO:0000259" key="7">
    <source>
        <dbReference type="PROSITE" id="PS51194"/>
    </source>
</evidence>
<dbReference type="GO" id="GO:0036297">
    <property type="term" value="P:interstrand cross-link repair"/>
    <property type="evidence" value="ECO:0007669"/>
    <property type="project" value="TreeGrafter"/>
</dbReference>
<dbReference type="Proteomes" id="UP001151516">
    <property type="component" value="Unassembled WGS sequence"/>
</dbReference>
<dbReference type="InterPro" id="IPR001650">
    <property type="entry name" value="Helicase_C-like"/>
</dbReference>